<protein>
    <recommendedName>
        <fullName evidence="4">Transposase IS200-like domain-containing protein</fullName>
    </recommendedName>
</protein>
<dbReference type="Gene3D" id="3.30.70.1290">
    <property type="entry name" value="Transposase IS200-like"/>
    <property type="match status" value="1"/>
</dbReference>
<dbReference type="EMBL" id="JACPUR010000006">
    <property type="protein sequence ID" value="MBI3126613.1"/>
    <property type="molecule type" value="Genomic_DNA"/>
</dbReference>
<evidence type="ECO:0000313" key="2">
    <source>
        <dbReference type="EMBL" id="MBI3126613.1"/>
    </source>
</evidence>
<dbReference type="PANTHER" id="PTHR36966:SF1">
    <property type="entry name" value="REP-ASSOCIATED TYROSINE TRANSPOSASE"/>
    <property type="match status" value="1"/>
</dbReference>
<evidence type="ECO:0000313" key="3">
    <source>
        <dbReference type="Proteomes" id="UP000782312"/>
    </source>
</evidence>
<comment type="caution">
    <text evidence="2">The sequence shown here is derived from an EMBL/GenBank/DDBJ whole genome shotgun (WGS) entry which is preliminary data.</text>
</comment>
<dbReference type="GO" id="GO:0004803">
    <property type="term" value="F:transposase activity"/>
    <property type="evidence" value="ECO:0007669"/>
    <property type="project" value="InterPro"/>
</dbReference>
<reference evidence="2" key="1">
    <citation type="submission" date="2020-07" db="EMBL/GenBank/DDBJ databases">
        <title>Huge and variable diversity of episymbiotic CPR bacteria and DPANN archaea in groundwater ecosystems.</title>
        <authorList>
            <person name="He C.Y."/>
            <person name="Keren R."/>
            <person name="Whittaker M."/>
            <person name="Farag I.F."/>
            <person name="Doudna J."/>
            <person name="Cate J.H.D."/>
            <person name="Banfield J.F."/>
        </authorList>
    </citation>
    <scope>NUCLEOTIDE SEQUENCE</scope>
    <source>
        <strain evidence="2">NC_groundwater_763_Ag_S-0.2um_68_21</strain>
    </source>
</reference>
<feature type="compositionally biased region" description="Low complexity" evidence="1">
    <location>
        <begin position="98"/>
        <end position="107"/>
    </location>
</feature>
<dbReference type="SUPFAM" id="SSF143422">
    <property type="entry name" value="Transposase IS200-like"/>
    <property type="match status" value="1"/>
</dbReference>
<sequence>MKFNPDAHRRRSVRLKGWDYASRGAYFVTVCVQGRECRLGEIAGGKMRLSEAGAMVQRTWEELPSKYPGMEIDAFVVMPNHIHGIIVLIDPVGAGPRACPGPRARPGIHARPEQGPGHTHPPR</sequence>
<proteinExistence type="predicted"/>
<accession>A0A932MMF1</accession>
<dbReference type="InterPro" id="IPR036515">
    <property type="entry name" value="Transposase_17_sf"/>
</dbReference>
<dbReference type="GO" id="GO:0043565">
    <property type="term" value="F:sequence-specific DNA binding"/>
    <property type="evidence" value="ECO:0007669"/>
    <property type="project" value="TreeGrafter"/>
</dbReference>
<dbReference type="InterPro" id="IPR052715">
    <property type="entry name" value="RAYT_transposase"/>
</dbReference>
<feature type="region of interest" description="Disordered" evidence="1">
    <location>
        <begin position="98"/>
        <end position="123"/>
    </location>
</feature>
<dbReference type="Proteomes" id="UP000782312">
    <property type="component" value="Unassembled WGS sequence"/>
</dbReference>
<dbReference type="AlphaFoldDB" id="A0A932MMF1"/>
<name>A0A932MMF1_UNCTE</name>
<gene>
    <name evidence="2" type="ORF">HYZ11_03310</name>
</gene>
<organism evidence="2 3">
    <name type="scientific">Tectimicrobiota bacterium</name>
    <dbReference type="NCBI Taxonomy" id="2528274"/>
    <lineage>
        <taxon>Bacteria</taxon>
        <taxon>Pseudomonadati</taxon>
        <taxon>Nitrospinota/Tectimicrobiota group</taxon>
        <taxon>Candidatus Tectimicrobiota</taxon>
    </lineage>
</organism>
<dbReference type="PANTHER" id="PTHR36966">
    <property type="entry name" value="REP-ASSOCIATED TYROSINE TRANSPOSASE"/>
    <property type="match status" value="1"/>
</dbReference>
<evidence type="ECO:0000256" key="1">
    <source>
        <dbReference type="SAM" id="MobiDB-lite"/>
    </source>
</evidence>
<dbReference type="GO" id="GO:0006313">
    <property type="term" value="P:DNA transposition"/>
    <property type="evidence" value="ECO:0007669"/>
    <property type="project" value="InterPro"/>
</dbReference>
<evidence type="ECO:0008006" key="4">
    <source>
        <dbReference type="Google" id="ProtNLM"/>
    </source>
</evidence>